<dbReference type="RefSeq" id="WP_093473782.1">
    <property type="nucleotide sequence ID" value="NZ_FOUI01000004.1"/>
</dbReference>
<dbReference type="AlphaFoldDB" id="A0A1I4QA05"/>
<evidence type="ECO:0000313" key="1">
    <source>
        <dbReference type="EMBL" id="SFM36921.1"/>
    </source>
</evidence>
<reference evidence="2" key="1">
    <citation type="submission" date="2016-10" db="EMBL/GenBank/DDBJ databases">
        <authorList>
            <person name="Varghese N."/>
            <person name="Submissions S."/>
        </authorList>
    </citation>
    <scope>NUCLEOTIDE SEQUENCE [LARGE SCALE GENOMIC DNA]</scope>
    <source>
        <strain evidence="2">DSM 24213</strain>
    </source>
</reference>
<protein>
    <submittedName>
        <fullName evidence="1">Peptidoglycan-binding protein, CsiV</fullName>
    </submittedName>
</protein>
<dbReference type="Proteomes" id="UP000243629">
    <property type="component" value="Unassembled WGS sequence"/>
</dbReference>
<organism evidence="1 2">
    <name type="scientific">Halopseudomonas yangmingensis</name>
    <dbReference type="NCBI Taxonomy" id="1720063"/>
    <lineage>
        <taxon>Bacteria</taxon>
        <taxon>Pseudomonadati</taxon>
        <taxon>Pseudomonadota</taxon>
        <taxon>Gammaproteobacteria</taxon>
        <taxon>Pseudomonadales</taxon>
        <taxon>Pseudomonadaceae</taxon>
        <taxon>Halopseudomonas</taxon>
    </lineage>
</organism>
<sequence>MKTFTQRLVSIVLFGASWLLGAGAHADTYILEVVLFSQPSAQWQQAEPPHWSWADQATLLEQSARSNLRGIDSSRHQLQRDAERLTGNGYQVLLHRAWEQPADPDLQVAVHAGESRGDLYPAQGLVSLSSQGALQVDLEFWLNRDQGSEHLQQSRRLRLNETHYLDHQSLGMLVRVWR</sequence>
<dbReference type="Pfam" id="PF10972">
    <property type="entry name" value="CsiV"/>
    <property type="match status" value="1"/>
</dbReference>
<dbReference type="EMBL" id="FOUI01000004">
    <property type="protein sequence ID" value="SFM36921.1"/>
    <property type="molecule type" value="Genomic_DNA"/>
</dbReference>
<accession>A0A1I4QA05</accession>
<dbReference type="STRING" id="1720063.SAMN05216217_10445"/>
<gene>
    <name evidence="1" type="ORF">SAMN05216217_10445</name>
</gene>
<dbReference type="InterPro" id="IPR021241">
    <property type="entry name" value="CsiV"/>
</dbReference>
<keyword evidence="2" id="KW-1185">Reference proteome</keyword>
<name>A0A1I4QA05_9GAMM</name>
<dbReference type="OrthoDB" id="5566524at2"/>
<proteinExistence type="predicted"/>
<evidence type="ECO:0000313" key="2">
    <source>
        <dbReference type="Proteomes" id="UP000243629"/>
    </source>
</evidence>